<feature type="region of interest" description="Disordered" evidence="7">
    <location>
        <begin position="139"/>
        <end position="161"/>
    </location>
</feature>
<dbReference type="InterPro" id="IPR013783">
    <property type="entry name" value="Ig-like_fold"/>
</dbReference>
<protein>
    <recommendedName>
        <fullName evidence="6">Major sperm protein</fullName>
    </recommendedName>
</protein>
<keyword evidence="6" id="KW-0963">Cytoplasm</keyword>
<dbReference type="PROSITE" id="PS50202">
    <property type="entry name" value="MSP"/>
    <property type="match status" value="1"/>
</dbReference>
<keyword evidence="6" id="KW-0206">Cytoskeleton</keyword>
<keyword evidence="3 8" id="KW-0812">Transmembrane</keyword>
<dbReference type="PIRSF" id="PIRSF019693">
    <property type="entry name" value="VAMP-associated"/>
    <property type="match status" value="1"/>
</dbReference>
<dbReference type="SUPFAM" id="SSF49354">
    <property type="entry name" value="PapD-like"/>
    <property type="match status" value="1"/>
</dbReference>
<name>A0A914WVV2_9BILA</name>
<proteinExistence type="inferred from homology"/>
<evidence type="ECO:0000256" key="2">
    <source>
        <dbReference type="ARBA" id="ARBA00008932"/>
    </source>
</evidence>
<dbReference type="InterPro" id="IPR000535">
    <property type="entry name" value="MSP_dom"/>
</dbReference>
<comment type="function">
    <text evidence="6">Central component in molecular interactions underlying sperm crawling. Forms an extensive filament system that extends from sperm villipoda, along the leading edge of the pseudopod.</text>
</comment>
<comment type="similarity">
    <text evidence="2">Belongs to the VAMP-associated protein (VAP) (TC 9.B.17) family.</text>
</comment>
<organism evidence="10 11">
    <name type="scientific">Plectus sambesii</name>
    <dbReference type="NCBI Taxonomy" id="2011161"/>
    <lineage>
        <taxon>Eukaryota</taxon>
        <taxon>Metazoa</taxon>
        <taxon>Ecdysozoa</taxon>
        <taxon>Nematoda</taxon>
        <taxon>Chromadorea</taxon>
        <taxon>Plectida</taxon>
        <taxon>Plectina</taxon>
        <taxon>Plectoidea</taxon>
        <taxon>Plectidae</taxon>
        <taxon>Plectus</taxon>
    </lineage>
</organism>
<dbReference type="InterPro" id="IPR008962">
    <property type="entry name" value="PapD-like_sf"/>
</dbReference>
<comment type="subcellular location">
    <subcellularLocation>
        <location evidence="1">Membrane</location>
        <topology evidence="1">Single-pass type IV membrane protein</topology>
    </subcellularLocation>
</comment>
<evidence type="ECO:0000256" key="4">
    <source>
        <dbReference type="ARBA" id="ARBA00022989"/>
    </source>
</evidence>
<evidence type="ECO:0000313" key="11">
    <source>
        <dbReference type="WBParaSite" id="PSAMB.scaffold5450size11655.g26655.t1"/>
    </source>
</evidence>
<feature type="transmembrane region" description="Helical" evidence="8">
    <location>
        <begin position="214"/>
        <end position="232"/>
    </location>
</feature>
<dbReference type="GO" id="GO:0090158">
    <property type="term" value="P:endoplasmic reticulum membrane organization"/>
    <property type="evidence" value="ECO:0007669"/>
    <property type="project" value="TreeGrafter"/>
</dbReference>
<evidence type="ECO:0000256" key="3">
    <source>
        <dbReference type="ARBA" id="ARBA00022692"/>
    </source>
</evidence>
<keyword evidence="5 8" id="KW-0472">Membrane</keyword>
<dbReference type="GO" id="GO:0005789">
    <property type="term" value="C:endoplasmic reticulum membrane"/>
    <property type="evidence" value="ECO:0007669"/>
    <property type="project" value="InterPro"/>
</dbReference>
<keyword evidence="4 8" id="KW-1133">Transmembrane helix</keyword>
<dbReference type="InterPro" id="IPR016763">
    <property type="entry name" value="VAP"/>
</dbReference>
<evidence type="ECO:0000256" key="8">
    <source>
        <dbReference type="SAM" id="Phobius"/>
    </source>
</evidence>
<dbReference type="Gene3D" id="2.60.40.10">
    <property type="entry name" value="Immunoglobulins"/>
    <property type="match status" value="1"/>
</dbReference>
<evidence type="ECO:0000256" key="5">
    <source>
        <dbReference type="ARBA" id="ARBA00023136"/>
    </source>
</evidence>
<dbReference type="GO" id="GO:0033149">
    <property type="term" value="F:FFAT motif binding"/>
    <property type="evidence" value="ECO:0007669"/>
    <property type="project" value="TreeGrafter"/>
</dbReference>
<dbReference type="Pfam" id="PF00635">
    <property type="entry name" value="Motile_Sperm"/>
    <property type="match status" value="1"/>
</dbReference>
<dbReference type="PANTHER" id="PTHR10809">
    <property type="entry name" value="VESICLE-ASSOCIATED MEMBRANE PROTEIN-ASSOCIATED PROTEIN"/>
    <property type="match status" value="1"/>
</dbReference>
<sequence length="235" mass="25548">MSKPSQILQIDPPTELTFRGPFTDVVTSYLKLTNPSDKQVCFKVKTTAPKQYCVRPNSGLIPPGGNVSVAVMLQPIDLATDQERNKHKFMVQSAFVPDGETSLENIWKSTSTTDLMDSKLRVVFDSPDSHGDHLNLNLTGDKPLAKTGASPAKSSVLESDYRRELDEKKRLQNNLGNLEKENNELRQRVKRLEVSGGGGGSDLATAVSEGGLPLLHVALVVLAALLVGLILGKLF</sequence>
<evidence type="ECO:0000256" key="7">
    <source>
        <dbReference type="SAM" id="MobiDB-lite"/>
    </source>
</evidence>
<evidence type="ECO:0000256" key="1">
    <source>
        <dbReference type="ARBA" id="ARBA00004211"/>
    </source>
</evidence>
<evidence type="ECO:0000313" key="10">
    <source>
        <dbReference type="Proteomes" id="UP000887566"/>
    </source>
</evidence>
<dbReference type="AlphaFoldDB" id="A0A914WVV2"/>
<dbReference type="Proteomes" id="UP000887566">
    <property type="component" value="Unplaced"/>
</dbReference>
<feature type="domain" description="MSP" evidence="9">
    <location>
        <begin position="7"/>
        <end position="125"/>
    </location>
</feature>
<keyword evidence="10" id="KW-1185">Reference proteome</keyword>
<dbReference type="WBParaSite" id="PSAMB.scaffold5450size11655.g26655.t1">
    <property type="protein sequence ID" value="PSAMB.scaffold5450size11655.g26655.t1"/>
    <property type="gene ID" value="PSAMB.scaffold5450size11655.g26655"/>
</dbReference>
<dbReference type="PANTHER" id="PTHR10809:SF6">
    <property type="entry name" value="AT11025P-RELATED"/>
    <property type="match status" value="1"/>
</dbReference>
<dbReference type="GO" id="GO:0005886">
    <property type="term" value="C:plasma membrane"/>
    <property type="evidence" value="ECO:0007669"/>
    <property type="project" value="TreeGrafter"/>
</dbReference>
<accession>A0A914WVV2</accession>
<evidence type="ECO:0000256" key="6">
    <source>
        <dbReference type="RuleBase" id="RU003425"/>
    </source>
</evidence>
<reference evidence="11" key="1">
    <citation type="submission" date="2022-11" db="UniProtKB">
        <authorList>
            <consortium name="WormBaseParasite"/>
        </authorList>
    </citation>
    <scope>IDENTIFICATION</scope>
</reference>
<evidence type="ECO:0000259" key="9">
    <source>
        <dbReference type="PROSITE" id="PS50202"/>
    </source>
</evidence>
<dbReference type="GO" id="GO:0061817">
    <property type="term" value="P:endoplasmic reticulum-plasma membrane tethering"/>
    <property type="evidence" value="ECO:0007669"/>
    <property type="project" value="TreeGrafter"/>
</dbReference>